<dbReference type="PROSITE" id="PS00483">
    <property type="entry name" value="DIHYDROOROTASE_2"/>
    <property type="match status" value="1"/>
</dbReference>
<evidence type="ECO:0000313" key="8">
    <source>
        <dbReference type="Proteomes" id="UP000034320"/>
    </source>
</evidence>
<dbReference type="GO" id="GO:0004038">
    <property type="term" value="F:allantoinase activity"/>
    <property type="evidence" value="ECO:0007669"/>
    <property type="project" value="TreeGrafter"/>
</dbReference>
<dbReference type="InterPro" id="IPR032466">
    <property type="entry name" value="Metal_Hydrolase"/>
</dbReference>
<comment type="caution">
    <text evidence="7">The sequence shown here is derived from an EMBL/GenBank/DDBJ whole genome shotgun (WGS) entry which is preliminary data.</text>
</comment>
<comment type="similarity">
    <text evidence="3">Belongs to the metallo-dependent hydrolases superfamily. DHOase family. Class I DHOase subfamily.</text>
</comment>
<dbReference type="GO" id="GO:0046872">
    <property type="term" value="F:metal ion binding"/>
    <property type="evidence" value="ECO:0007669"/>
    <property type="project" value="UniProtKB-KW"/>
</dbReference>
<evidence type="ECO:0000313" key="7">
    <source>
        <dbReference type="EMBL" id="KKS46673.1"/>
    </source>
</evidence>
<protein>
    <recommendedName>
        <fullName evidence="6">Amidohydrolase-related domain-containing protein</fullName>
    </recommendedName>
</protein>
<dbReference type="EMBL" id="LCDD01000015">
    <property type="protein sequence ID" value="KKS46673.1"/>
    <property type="molecule type" value="Genomic_DNA"/>
</dbReference>
<dbReference type="Pfam" id="PF01979">
    <property type="entry name" value="Amidohydro_1"/>
    <property type="match status" value="1"/>
</dbReference>
<dbReference type="PANTHER" id="PTHR43668">
    <property type="entry name" value="ALLANTOINASE"/>
    <property type="match status" value="1"/>
</dbReference>
<evidence type="ECO:0000256" key="5">
    <source>
        <dbReference type="ARBA" id="ARBA00022801"/>
    </source>
</evidence>
<name>A0A0G1CAM9_9BACT</name>
<dbReference type="PANTHER" id="PTHR43668:SF2">
    <property type="entry name" value="ALLANTOINASE"/>
    <property type="match status" value="1"/>
</dbReference>
<dbReference type="Gene3D" id="3.20.20.140">
    <property type="entry name" value="Metal-dependent hydrolases"/>
    <property type="match status" value="1"/>
</dbReference>
<evidence type="ECO:0000256" key="4">
    <source>
        <dbReference type="ARBA" id="ARBA00022723"/>
    </source>
</evidence>
<dbReference type="InterPro" id="IPR006680">
    <property type="entry name" value="Amidohydro-rel"/>
</dbReference>
<accession>A0A0G1CAM9</accession>
<dbReference type="Proteomes" id="UP000034320">
    <property type="component" value="Unassembled WGS sequence"/>
</dbReference>
<dbReference type="InterPro" id="IPR050138">
    <property type="entry name" value="DHOase/Allantoinase_Hydrolase"/>
</dbReference>
<proteinExistence type="inferred from homology"/>
<keyword evidence="5" id="KW-0378">Hydrolase</keyword>
<keyword evidence="4" id="KW-0479">Metal-binding</keyword>
<organism evidence="7 8">
    <name type="scientific">Candidatus Gottesmanbacteria bacterium GW2011_GWA2_42_18</name>
    <dbReference type="NCBI Taxonomy" id="1618442"/>
    <lineage>
        <taxon>Bacteria</taxon>
        <taxon>Candidatus Gottesmaniibacteriota</taxon>
    </lineage>
</organism>
<dbReference type="SUPFAM" id="SSF51556">
    <property type="entry name" value="Metallo-dependent hydrolases"/>
    <property type="match status" value="1"/>
</dbReference>
<evidence type="ECO:0000256" key="1">
    <source>
        <dbReference type="ARBA" id="ARBA00001947"/>
    </source>
</evidence>
<dbReference type="GO" id="GO:0005737">
    <property type="term" value="C:cytoplasm"/>
    <property type="evidence" value="ECO:0007669"/>
    <property type="project" value="TreeGrafter"/>
</dbReference>
<evidence type="ECO:0000256" key="2">
    <source>
        <dbReference type="ARBA" id="ARBA00002368"/>
    </source>
</evidence>
<evidence type="ECO:0000259" key="6">
    <source>
        <dbReference type="Pfam" id="PF01979"/>
    </source>
</evidence>
<gene>
    <name evidence="7" type="ORF">UV09_C0015G0025</name>
</gene>
<dbReference type="SUPFAM" id="SSF51338">
    <property type="entry name" value="Composite domain of metallo-dependent hydrolases"/>
    <property type="match status" value="1"/>
</dbReference>
<comment type="function">
    <text evidence="2">Catalyzes the reversible cyclization of carbamoyl aspartate to dihydroorotate.</text>
</comment>
<dbReference type="InterPro" id="IPR011059">
    <property type="entry name" value="Metal-dep_hydrolase_composite"/>
</dbReference>
<evidence type="ECO:0000256" key="3">
    <source>
        <dbReference type="ARBA" id="ARBA00010286"/>
    </source>
</evidence>
<sequence>MSSLLRLPGLIDVHVHLRDFEEQHKEDFLTGTSAAAAGGITAVCDMPNNLRPVFTVARLAEKIVAARKKAVVDYAFYFGSDGRNAEEFAKAAPLVAGLKIYLNVSTGQFKVENEEILENIFSAWPKQKIIIVHAEGDKVDLALELAAKFGKKLHITHVSTKSDLEKIIEAKKNKVPVTCDTTPNYLFLTDKDYQKMGTLAMMKPPLAMQADQDFLWAHLSDIDCISTDHAPHTLEEKKSAKPPNGVPGLETLLPLLLTALTENRISVKEIIRLTNEGPRKVFGINQGIDTYIEAETEEEYKIENKNLFTKCGWSPFAGWIVSGKIVRTVIRGQTVFENGKILVRPGFGRKII</sequence>
<comment type="cofactor">
    <cofactor evidence="1">
        <name>Zn(2+)</name>
        <dbReference type="ChEBI" id="CHEBI:29105"/>
    </cofactor>
</comment>
<feature type="domain" description="Amidohydrolase-related" evidence="6">
    <location>
        <begin position="7"/>
        <end position="285"/>
    </location>
</feature>
<dbReference type="PATRIC" id="fig|1618442.3.peg.726"/>
<dbReference type="GO" id="GO:0006145">
    <property type="term" value="P:purine nucleobase catabolic process"/>
    <property type="evidence" value="ECO:0007669"/>
    <property type="project" value="TreeGrafter"/>
</dbReference>
<reference evidence="7 8" key="1">
    <citation type="journal article" date="2015" name="Nature">
        <title>rRNA introns, odd ribosomes, and small enigmatic genomes across a large radiation of phyla.</title>
        <authorList>
            <person name="Brown C.T."/>
            <person name="Hug L.A."/>
            <person name="Thomas B.C."/>
            <person name="Sharon I."/>
            <person name="Castelle C.J."/>
            <person name="Singh A."/>
            <person name="Wilkins M.J."/>
            <person name="Williams K.H."/>
            <person name="Banfield J.F."/>
        </authorList>
    </citation>
    <scope>NUCLEOTIDE SEQUENCE [LARGE SCALE GENOMIC DNA]</scope>
</reference>
<dbReference type="InterPro" id="IPR002195">
    <property type="entry name" value="Dihydroorotase_CS"/>
</dbReference>
<dbReference type="AlphaFoldDB" id="A0A0G1CAM9"/>
<dbReference type="FunFam" id="3.20.20.140:FF:000036">
    <property type="entry name" value="Carbamoyl-phosphate synthase large chain"/>
    <property type="match status" value="1"/>
</dbReference>
<dbReference type="PROSITE" id="PS00482">
    <property type="entry name" value="DIHYDROOROTASE_1"/>
    <property type="match status" value="1"/>
</dbReference>